<protein>
    <recommendedName>
        <fullName evidence="1">Helicase ATP-binding domain-containing protein</fullName>
    </recommendedName>
</protein>
<gene>
    <name evidence="2" type="ORF">Csp_A11950</name>
</gene>
<sequence length="199" mass="22185">MSGLVYSSTFAPLKPAAMSFPQPTPAVTDDAEQVRTGTFVSYPDSPFELYQPYPPAGDQPEAISQLVSGVEDGEVFQTLLGVTGSGKTFTMANVIARLGRPAIVFAPNKTLAAQLYSEFREFFPKNAVEYFVSYYDYYQPEAYVPQRDLFIEKDSAINEHIEQMRLSCTKSLLERRDVVIVATCLRSTVSANPRATIRW</sequence>
<dbReference type="InterPro" id="IPR004807">
    <property type="entry name" value="UvrB"/>
</dbReference>
<dbReference type="PROSITE" id="PS51192">
    <property type="entry name" value="HELICASE_ATP_BIND_1"/>
    <property type="match status" value="1"/>
</dbReference>
<dbReference type="InterPro" id="IPR006935">
    <property type="entry name" value="Helicase/UvrB_N"/>
</dbReference>
<dbReference type="PANTHER" id="PTHR24029">
    <property type="entry name" value="UVRABC SYSTEM PROTEIN B"/>
    <property type="match status" value="1"/>
</dbReference>
<dbReference type="InterPro" id="IPR027417">
    <property type="entry name" value="P-loop_NTPase"/>
</dbReference>
<dbReference type="GO" id="GO:0003677">
    <property type="term" value="F:DNA binding"/>
    <property type="evidence" value="ECO:0007669"/>
    <property type="project" value="InterPro"/>
</dbReference>
<dbReference type="AlphaFoldDB" id="C9YAP4"/>
<accession>C9YAP4</accession>
<dbReference type="PANTHER" id="PTHR24029:SF0">
    <property type="entry name" value="UVRABC SYSTEM PROTEIN B"/>
    <property type="match status" value="1"/>
</dbReference>
<dbReference type="GO" id="GO:0009380">
    <property type="term" value="C:excinuclease repair complex"/>
    <property type="evidence" value="ECO:0007669"/>
    <property type="project" value="InterPro"/>
</dbReference>
<feature type="domain" description="Helicase ATP-binding" evidence="1">
    <location>
        <begin position="68"/>
        <end position="199"/>
    </location>
</feature>
<proteinExistence type="predicted"/>
<reference evidence="2" key="1">
    <citation type="journal article" date="2010" name="Nature">
        <title>The dynamic genome of Hydra.</title>
        <authorList>
            <person name="Chapman J.A."/>
            <person name="Kirkness E.F."/>
            <person name="Simakov O."/>
            <person name="Hampson S.E."/>
            <person name="Mitros T."/>
            <person name="Weinmaier T."/>
            <person name="Rattei T."/>
            <person name="Balasubramanian P.G."/>
            <person name="Borman J."/>
            <person name="Busam D."/>
            <person name="Disbennett K."/>
            <person name="Pfannkoch C."/>
            <person name="Sumin N."/>
            <person name="Sutton G."/>
            <person name="Viswanathan L."/>
            <person name="Walenz B."/>
            <person name="Goodstein D.M."/>
            <person name="Hellsten U."/>
            <person name="Kawashima T."/>
            <person name="Prochnik S.E."/>
            <person name="Putnam N.H."/>
            <person name="Shu S."/>
            <person name="Blumberg B."/>
            <person name="Dana C.E."/>
            <person name="Gee L."/>
            <person name="Kibler D.F."/>
            <person name="Law L."/>
            <person name="Lindgens D."/>
            <person name="Martinez D.E."/>
            <person name="Peng J."/>
            <person name="Wigge P.A."/>
            <person name="Bertulat B."/>
            <person name="Guder C."/>
            <person name="Nakamura Y."/>
            <person name="Ozbek S."/>
            <person name="Watanabe H."/>
            <person name="Khalturin K."/>
            <person name="Hemmrich G."/>
            <person name="Franke A."/>
            <person name="Augustin R."/>
            <person name="Fraune S."/>
            <person name="Hayakawa E."/>
            <person name="Hayakawa S."/>
            <person name="Hirose M."/>
            <person name="Hwang J."/>
            <person name="Ikeo K."/>
            <person name="Nishimiya-Fujisawa C."/>
            <person name="Ogura A."/>
            <person name="Takahashi T."/>
            <person name="Steinmetz P.R."/>
            <person name="Zhang X."/>
            <person name="Aufschnaiter R."/>
            <person name="Eder M.K."/>
            <person name="Gorny A.K."/>
            <person name="Salvenmoser W."/>
            <person name="Heimberg A.M."/>
            <person name="Wheeler B.M."/>
            <person name="Peterson K.J."/>
            <person name="Boettger A."/>
            <person name="Tischler P."/>
            <person name="Wolf A."/>
            <person name="Gojobori T."/>
            <person name="Remington K.A."/>
            <person name="Strausberg R.L."/>
            <person name="Venter J."/>
            <person name="Technau U."/>
            <person name="Hobmayer B."/>
            <person name="Bosch T.C."/>
            <person name="Holstein T.W."/>
            <person name="Fujisawa T."/>
            <person name="Bode H.R."/>
            <person name="David C.N."/>
            <person name="Rokhsar D.S."/>
            <person name="Steele R.E."/>
        </authorList>
    </citation>
    <scope>NUCLEOTIDE SEQUENCE</scope>
</reference>
<dbReference type="GO" id="GO:0016887">
    <property type="term" value="F:ATP hydrolysis activity"/>
    <property type="evidence" value="ECO:0007669"/>
    <property type="project" value="InterPro"/>
</dbReference>
<organism evidence="2">
    <name type="scientific">Curvibacter symbiont subsp. Hydra magnipapillata</name>
    <dbReference type="NCBI Taxonomy" id="667019"/>
    <lineage>
        <taxon>Bacteria</taxon>
        <taxon>Pseudomonadati</taxon>
        <taxon>Pseudomonadota</taxon>
        <taxon>Betaproteobacteria</taxon>
        <taxon>Burkholderiales</taxon>
        <taxon>Comamonadaceae</taxon>
        <taxon>Curvibacter</taxon>
    </lineage>
</organism>
<dbReference type="Pfam" id="PF04851">
    <property type="entry name" value="ResIII"/>
    <property type="match status" value="1"/>
</dbReference>
<evidence type="ECO:0000313" key="2">
    <source>
        <dbReference type="EMBL" id="CBA29400.1"/>
    </source>
</evidence>
<dbReference type="EMBL" id="FN543104">
    <property type="protein sequence ID" value="CBA29400.1"/>
    <property type="molecule type" value="Genomic_DNA"/>
</dbReference>
<dbReference type="GO" id="GO:0006289">
    <property type="term" value="P:nucleotide-excision repair"/>
    <property type="evidence" value="ECO:0007669"/>
    <property type="project" value="InterPro"/>
</dbReference>
<dbReference type="InterPro" id="IPR014001">
    <property type="entry name" value="Helicase_ATP-bd"/>
</dbReference>
<dbReference type="GO" id="GO:0005524">
    <property type="term" value="F:ATP binding"/>
    <property type="evidence" value="ECO:0007669"/>
    <property type="project" value="InterPro"/>
</dbReference>
<dbReference type="Gene3D" id="3.40.50.300">
    <property type="entry name" value="P-loop containing nucleotide triphosphate hydrolases"/>
    <property type="match status" value="1"/>
</dbReference>
<name>C9YAP4_CURXX</name>
<evidence type="ECO:0000259" key="1">
    <source>
        <dbReference type="PROSITE" id="PS51192"/>
    </source>
</evidence>
<dbReference type="SUPFAM" id="SSF52540">
    <property type="entry name" value="P-loop containing nucleoside triphosphate hydrolases"/>
    <property type="match status" value="1"/>
</dbReference>
<dbReference type="SMART" id="SM00487">
    <property type="entry name" value="DEXDc"/>
    <property type="match status" value="1"/>
</dbReference>